<organism evidence="3 4">
    <name type="scientific">Ceraceosorus bombacis</name>
    <dbReference type="NCBI Taxonomy" id="401625"/>
    <lineage>
        <taxon>Eukaryota</taxon>
        <taxon>Fungi</taxon>
        <taxon>Dikarya</taxon>
        <taxon>Basidiomycota</taxon>
        <taxon>Ustilaginomycotina</taxon>
        <taxon>Exobasidiomycetes</taxon>
        <taxon>Ceraceosorales</taxon>
        <taxon>Ceraceosoraceae</taxon>
        <taxon>Ceraceosorus</taxon>
    </lineage>
</organism>
<dbReference type="PANTHER" id="PTHR31834:SF1">
    <property type="entry name" value="INITIATION-SPECIFIC ALPHA-1,6-MANNOSYLTRANSFERASE"/>
    <property type="match status" value="1"/>
</dbReference>
<feature type="region of interest" description="Disordered" evidence="2">
    <location>
        <begin position="188"/>
        <end position="222"/>
    </location>
</feature>
<dbReference type="SUPFAM" id="SSF53448">
    <property type="entry name" value="Nucleotide-diphospho-sugar transferases"/>
    <property type="match status" value="1"/>
</dbReference>
<feature type="region of interest" description="Disordered" evidence="2">
    <location>
        <begin position="654"/>
        <end position="701"/>
    </location>
</feature>
<dbReference type="OrthoDB" id="409543at2759"/>
<dbReference type="GO" id="GO:0006487">
    <property type="term" value="P:protein N-linked glycosylation"/>
    <property type="evidence" value="ECO:0007669"/>
    <property type="project" value="TreeGrafter"/>
</dbReference>
<protein>
    <submittedName>
        <fullName evidence="3">OCH1</fullName>
    </submittedName>
</protein>
<accession>A0A0P1BPV8</accession>
<feature type="compositionally biased region" description="Polar residues" evidence="2">
    <location>
        <begin position="207"/>
        <end position="222"/>
    </location>
</feature>
<evidence type="ECO:0000256" key="1">
    <source>
        <dbReference type="ARBA" id="ARBA00009003"/>
    </source>
</evidence>
<dbReference type="InterPro" id="IPR029044">
    <property type="entry name" value="Nucleotide-diphossugar_trans"/>
</dbReference>
<dbReference type="Proteomes" id="UP000054845">
    <property type="component" value="Unassembled WGS sequence"/>
</dbReference>
<feature type="region of interest" description="Disordered" evidence="2">
    <location>
        <begin position="293"/>
        <end position="322"/>
    </location>
</feature>
<feature type="region of interest" description="Disordered" evidence="2">
    <location>
        <begin position="483"/>
        <end position="502"/>
    </location>
</feature>
<feature type="compositionally biased region" description="Low complexity" evidence="2">
    <location>
        <begin position="296"/>
        <end position="311"/>
    </location>
</feature>
<evidence type="ECO:0000313" key="4">
    <source>
        <dbReference type="Proteomes" id="UP000054845"/>
    </source>
</evidence>
<evidence type="ECO:0000313" key="3">
    <source>
        <dbReference type="EMBL" id="CEH18597.1"/>
    </source>
</evidence>
<dbReference type="InterPro" id="IPR039367">
    <property type="entry name" value="Och1-like"/>
</dbReference>
<sequence>MILRLPNHLLGRLGDVEGYQLLPLVGNGQKTNIVGTGPLSDAEQRRQRIHTLSKRALVLGISCLLCIAVLLRVSKRTLTFEEEAFSNAVKVTEQPLDKSAGDSSAVPLSAAPSQTSAMPTSLGGVPLIPPPRPTSPLPPATDNVYGQSTPDFETYISELRDFTRLEFPSWHADAVLALLDAHLGFENTSTSSHASGNAEEGRIGTKRNGTAQTSHSNSSALSTQIPKNFWQTDKRKRQRISWGFENLNEGQGWTFSMLHDDDIASWILQNLGQPDKVVSAGLNATFIDNYSKADAPPARKSTSSRSSTAEPSPSPSGTTNGLRQIWDRINQPILHADLWRYLILTLPTYGGIYSDSDTQCLKPFSAWGRNATFWAVSNLSARQVTRPPSVILAVEADVGSNQEWFKWWARPLQFVQWTMGSAPGHPIFIDLLRRIKLSSLAYRDAKLEQQRKINMLRAEAGSLQAKLDFVSAKSGHSMTRVASVKTRLARSPTSTAAPKPERREWLQDWLSLESTRTIANFESTSASSSTSSTSSRPRPTDASLLPIFEKIESLLAEAALLESTPLVNSDTQGELSIMELTGPGVWTDSVVNYLKVRYGLDWTHFKDLEHPVRIGELAILPRTAFSPGVNTPGFGSTWDDEAMVYHEFRGTWRVSAKPEPEPPAPDDASASSSSASAAQSSNASSASDAGGKAPEDDPSWS</sequence>
<evidence type="ECO:0000256" key="2">
    <source>
        <dbReference type="SAM" id="MobiDB-lite"/>
    </source>
</evidence>
<keyword evidence="4" id="KW-1185">Reference proteome</keyword>
<dbReference type="Gene3D" id="3.90.550.20">
    <property type="match status" value="1"/>
</dbReference>
<feature type="compositionally biased region" description="Low complexity" evidence="2">
    <location>
        <begin position="666"/>
        <end position="692"/>
    </location>
</feature>
<dbReference type="InterPro" id="IPR007577">
    <property type="entry name" value="GlycoTrfase_DXD_sugar-bd_CS"/>
</dbReference>
<dbReference type="AlphaFoldDB" id="A0A0P1BPV8"/>
<dbReference type="GO" id="GO:0000136">
    <property type="term" value="C:mannan polymerase complex"/>
    <property type="evidence" value="ECO:0007669"/>
    <property type="project" value="TreeGrafter"/>
</dbReference>
<dbReference type="STRING" id="401625.A0A0P1BPV8"/>
<feature type="compositionally biased region" description="Low complexity" evidence="2">
    <location>
        <begin position="523"/>
        <end position="541"/>
    </location>
</feature>
<dbReference type="PANTHER" id="PTHR31834">
    <property type="entry name" value="INITIATION-SPECIFIC ALPHA-1,6-MANNOSYLTRANSFERASE"/>
    <property type="match status" value="1"/>
</dbReference>
<dbReference type="Pfam" id="PF04488">
    <property type="entry name" value="Gly_transf_sug"/>
    <property type="match status" value="1"/>
</dbReference>
<name>A0A0P1BPV8_9BASI</name>
<proteinExistence type="inferred from homology"/>
<reference evidence="3 4" key="1">
    <citation type="submission" date="2014-09" db="EMBL/GenBank/DDBJ databases">
        <authorList>
            <person name="Magalhaes I.L.F."/>
            <person name="Oliveira U."/>
            <person name="Santos F.R."/>
            <person name="Vidigal T.H.D.A."/>
            <person name="Brescovit A.D."/>
            <person name="Santos A.J."/>
        </authorList>
    </citation>
    <scope>NUCLEOTIDE SEQUENCE [LARGE SCALE GENOMIC DNA]</scope>
</reference>
<dbReference type="EMBL" id="CCYA01000275">
    <property type="protein sequence ID" value="CEH18597.1"/>
    <property type="molecule type" value="Genomic_DNA"/>
</dbReference>
<dbReference type="GO" id="GO:0000009">
    <property type="term" value="F:alpha-1,6-mannosyltransferase activity"/>
    <property type="evidence" value="ECO:0007669"/>
    <property type="project" value="InterPro"/>
</dbReference>
<comment type="similarity">
    <text evidence="1">Belongs to the glycosyltransferase 32 family.</text>
</comment>
<feature type="region of interest" description="Disordered" evidence="2">
    <location>
        <begin position="521"/>
        <end position="541"/>
    </location>
</feature>
<feature type="region of interest" description="Disordered" evidence="2">
    <location>
        <begin position="96"/>
        <end position="119"/>
    </location>
</feature>